<evidence type="ECO:0000313" key="1">
    <source>
        <dbReference type="EMBL" id="PWY54151.1"/>
    </source>
</evidence>
<comment type="caution">
    <text evidence="2">The sequence shown here is derived from an EMBL/GenBank/DDBJ whole genome shotgun (WGS) entry which is preliminary data.</text>
</comment>
<dbReference type="AlphaFoldDB" id="A0A317TZL2"/>
<organism evidence="2 3">
    <name type="scientific">Legionella qingyii</name>
    <dbReference type="NCBI Taxonomy" id="2184757"/>
    <lineage>
        <taxon>Bacteria</taxon>
        <taxon>Pseudomonadati</taxon>
        <taxon>Pseudomonadota</taxon>
        <taxon>Gammaproteobacteria</taxon>
        <taxon>Legionellales</taxon>
        <taxon>Legionellaceae</taxon>
        <taxon>Legionella</taxon>
    </lineage>
</organism>
<reference evidence="2 3" key="1">
    <citation type="submission" date="2018-05" db="EMBL/GenBank/DDBJ databases">
        <title>Legionella qingyii sp.nov., whole genome shotgun sequence.</title>
        <authorList>
            <person name="Wu H."/>
            <person name="Zhu Q."/>
            <person name="Hu C."/>
        </authorList>
    </citation>
    <scope>NUCLEOTIDE SEQUENCE [LARGE SCALE GENOMIC DNA]</scope>
    <source>
        <strain evidence="2 3">HEB18</strain>
    </source>
</reference>
<gene>
    <name evidence="2" type="ORF">DGG96_16090</name>
    <name evidence="1" type="ORF">DGG96_18455</name>
</gene>
<accession>A0A317TZL2</accession>
<proteinExistence type="predicted"/>
<dbReference type="EMBL" id="QHJG01000043">
    <property type="protein sequence ID" value="PWY54151.1"/>
    <property type="molecule type" value="Genomic_DNA"/>
</dbReference>
<name>A0A317TZL2_9GAMM</name>
<dbReference type="EMBL" id="QHJG01000031">
    <property type="protein sequence ID" value="PWY54529.1"/>
    <property type="molecule type" value="Genomic_DNA"/>
</dbReference>
<evidence type="ECO:0000313" key="3">
    <source>
        <dbReference type="Proteomes" id="UP000247152"/>
    </source>
</evidence>
<dbReference type="Proteomes" id="UP000247152">
    <property type="component" value="Unassembled WGS sequence"/>
</dbReference>
<sequence>MHVTAVVRWNLTEHEKKIIELGVVVPIKIFIPKTLVESFMLSLLIGLQREEEVMTKEILNEVSNSYLDKRPALKKPY</sequence>
<evidence type="ECO:0000313" key="2">
    <source>
        <dbReference type="EMBL" id="PWY54529.1"/>
    </source>
</evidence>
<protein>
    <submittedName>
        <fullName evidence="2">Uncharacterized protein</fullName>
    </submittedName>
</protein>